<dbReference type="InterPro" id="IPR015424">
    <property type="entry name" value="PyrdxlP-dep_Trfase"/>
</dbReference>
<dbReference type="Gene3D" id="3.40.640.10">
    <property type="entry name" value="Type I PLP-dependent aspartate aminotransferase-like (Major domain)"/>
    <property type="match status" value="1"/>
</dbReference>
<dbReference type="STRING" id="1173020.Cha6605_4551"/>
<dbReference type="RefSeq" id="WP_015161573.1">
    <property type="nucleotide sequence ID" value="NC_019697.1"/>
</dbReference>
<keyword evidence="1" id="KW-0663">Pyridoxal phosphate</keyword>
<evidence type="ECO:0000256" key="1">
    <source>
        <dbReference type="RuleBase" id="RU004508"/>
    </source>
</evidence>
<evidence type="ECO:0000313" key="3">
    <source>
        <dbReference type="Proteomes" id="UP000010366"/>
    </source>
</evidence>
<dbReference type="InterPro" id="IPR000653">
    <property type="entry name" value="DegT/StrS_aminotransferase"/>
</dbReference>
<gene>
    <name evidence="2" type="ORF">Cha6605_4551</name>
</gene>
<dbReference type="eggNOG" id="COG0399">
    <property type="taxonomic scope" value="Bacteria"/>
</dbReference>
<evidence type="ECO:0000313" key="2">
    <source>
        <dbReference type="EMBL" id="AFY95474.1"/>
    </source>
</evidence>
<dbReference type="GO" id="GO:0000271">
    <property type="term" value="P:polysaccharide biosynthetic process"/>
    <property type="evidence" value="ECO:0007669"/>
    <property type="project" value="TreeGrafter"/>
</dbReference>
<dbReference type="EMBL" id="CP003600">
    <property type="protein sequence ID" value="AFY95474.1"/>
    <property type="molecule type" value="Genomic_DNA"/>
</dbReference>
<dbReference type="AlphaFoldDB" id="K9UMQ1"/>
<keyword evidence="3" id="KW-1185">Reference proteome</keyword>
<comment type="similarity">
    <text evidence="1">Belongs to the DegT/DnrJ/EryC1 family.</text>
</comment>
<dbReference type="GO" id="GO:0008483">
    <property type="term" value="F:transaminase activity"/>
    <property type="evidence" value="ECO:0007669"/>
    <property type="project" value="TreeGrafter"/>
</dbReference>
<dbReference type="GO" id="GO:0030170">
    <property type="term" value="F:pyridoxal phosphate binding"/>
    <property type="evidence" value="ECO:0007669"/>
    <property type="project" value="TreeGrafter"/>
</dbReference>
<dbReference type="SUPFAM" id="SSF53383">
    <property type="entry name" value="PLP-dependent transferases"/>
    <property type="match status" value="1"/>
</dbReference>
<accession>K9UMQ1</accession>
<dbReference type="OrthoDB" id="441150at2"/>
<protein>
    <submittedName>
        <fullName evidence="2">Putative PLP-dependent enzyme possibly involved in cell wall biogenesis</fullName>
    </submittedName>
</protein>
<proteinExistence type="inferred from homology"/>
<sequence length="404" mass="45489">MKVYPRLALDITFKDLSFNLLSPCLFADRQTIIGSIHSYWQTSKEILVSLCVRTSFDLLLKSLELPAGSEILMSAVNIMHMEEIVKQHDCIPIPIDLDLATLAPSIEVLERSISPQSRILVIAHLFGAIIDLDPYVDLCKSNNILLVEDCAQSFDGWRYLGHPEADLSLFSFGPIKSCTALGGAITLVRDKDLAEKMQIIESHYPLKSELWFTKRTLKYLCLKFLSIPQIFGILLACLKRLNIDLDRSIGSLTRGFSSGDIQSQLQYRPPIGMLRLLQRRFENLDLSRFDRRQQAARNFLTLWERSNFYPGYKATRHSYWVMPIMTKDPQLLMHRLRAAGFDPTTGATSLKAIGSGAIQAERLINSILYLPISASLPATEIDRLVRSISLAKIGSLEDASKDVA</sequence>
<dbReference type="HOGENOM" id="CLU_036434_0_0_3"/>
<dbReference type="PANTHER" id="PTHR30244">
    <property type="entry name" value="TRANSAMINASE"/>
    <property type="match status" value="1"/>
</dbReference>
<name>K9UMQ1_CHAP6</name>
<dbReference type="InterPro" id="IPR015421">
    <property type="entry name" value="PyrdxlP-dep_Trfase_major"/>
</dbReference>
<dbReference type="Proteomes" id="UP000010366">
    <property type="component" value="Chromosome"/>
</dbReference>
<dbReference type="Pfam" id="PF01041">
    <property type="entry name" value="DegT_DnrJ_EryC1"/>
    <property type="match status" value="1"/>
</dbReference>
<organism evidence="2 3">
    <name type="scientific">Chamaesiphon minutus (strain ATCC 27169 / PCC 6605)</name>
    <dbReference type="NCBI Taxonomy" id="1173020"/>
    <lineage>
        <taxon>Bacteria</taxon>
        <taxon>Bacillati</taxon>
        <taxon>Cyanobacteriota</taxon>
        <taxon>Cyanophyceae</taxon>
        <taxon>Gomontiellales</taxon>
        <taxon>Chamaesiphonaceae</taxon>
        <taxon>Chamaesiphon</taxon>
    </lineage>
</organism>
<dbReference type="KEGG" id="cmp:Cha6605_4551"/>
<dbReference type="PANTHER" id="PTHR30244:SF34">
    <property type="entry name" value="DTDP-4-AMINO-4,6-DIDEOXYGALACTOSE TRANSAMINASE"/>
    <property type="match status" value="1"/>
</dbReference>
<reference evidence="2 3" key="1">
    <citation type="submission" date="2012-05" db="EMBL/GenBank/DDBJ databases">
        <title>Finished chromosome of genome of Chamaesiphon sp. PCC 6605.</title>
        <authorList>
            <consortium name="US DOE Joint Genome Institute"/>
            <person name="Gugger M."/>
            <person name="Coursin T."/>
            <person name="Rippka R."/>
            <person name="Tandeau De Marsac N."/>
            <person name="Huntemann M."/>
            <person name="Wei C.-L."/>
            <person name="Han J."/>
            <person name="Detter J.C."/>
            <person name="Han C."/>
            <person name="Tapia R."/>
            <person name="Chen A."/>
            <person name="Kyrpides N."/>
            <person name="Mavromatis K."/>
            <person name="Markowitz V."/>
            <person name="Szeto E."/>
            <person name="Ivanova N."/>
            <person name="Pagani I."/>
            <person name="Pati A."/>
            <person name="Goodwin L."/>
            <person name="Nordberg H.P."/>
            <person name="Cantor M.N."/>
            <person name="Hua S.X."/>
            <person name="Woyke T."/>
            <person name="Kerfeld C.A."/>
        </authorList>
    </citation>
    <scope>NUCLEOTIDE SEQUENCE [LARGE SCALE GENOMIC DNA]</scope>
    <source>
        <strain evidence="3">ATCC 27169 / PCC 6605</strain>
    </source>
</reference>